<dbReference type="GO" id="GO:0009236">
    <property type="term" value="P:cobalamin biosynthetic process"/>
    <property type="evidence" value="ECO:0007669"/>
    <property type="project" value="UniProtKB-UniPathway"/>
</dbReference>
<dbReference type="InterPro" id="IPR003723">
    <property type="entry name" value="Precorrin-6x_reduct"/>
</dbReference>
<name>A5D3Q7_PELTS</name>
<keyword evidence="2" id="KW-0169">Cobalamin biosynthesis</keyword>
<dbReference type="GO" id="GO:0016994">
    <property type="term" value="F:precorrin-6A reductase activity"/>
    <property type="evidence" value="ECO:0007669"/>
    <property type="project" value="InterPro"/>
</dbReference>
<dbReference type="UniPathway" id="UPA00148"/>
<dbReference type="Pfam" id="PF02571">
    <property type="entry name" value="CbiJ"/>
    <property type="match status" value="1"/>
</dbReference>
<dbReference type="eggNOG" id="COG2099">
    <property type="taxonomic scope" value="Bacteria"/>
</dbReference>
<dbReference type="SUPFAM" id="SSF53790">
    <property type="entry name" value="Tetrapyrrole methylase"/>
    <property type="match status" value="1"/>
</dbReference>
<dbReference type="Gene3D" id="3.30.950.10">
    <property type="entry name" value="Methyltransferase, Cobalt-precorrin-4 Transmethylase, Domain 2"/>
    <property type="match status" value="1"/>
</dbReference>
<dbReference type="eggNOG" id="COG1010">
    <property type="taxonomic scope" value="Bacteria"/>
</dbReference>
<evidence type="ECO:0000256" key="1">
    <source>
        <dbReference type="ARBA" id="ARBA00004953"/>
    </source>
</evidence>
<dbReference type="KEGG" id="pth:PTH_0956"/>
<evidence type="ECO:0000256" key="4">
    <source>
        <dbReference type="ARBA" id="ARBA00022679"/>
    </source>
</evidence>
<evidence type="ECO:0000256" key="2">
    <source>
        <dbReference type="ARBA" id="ARBA00022573"/>
    </source>
</evidence>
<evidence type="ECO:0000259" key="6">
    <source>
        <dbReference type="Pfam" id="PF00590"/>
    </source>
</evidence>
<evidence type="ECO:0000313" key="8">
    <source>
        <dbReference type="Proteomes" id="UP000006556"/>
    </source>
</evidence>
<dbReference type="PROSITE" id="PS51014">
    <property type="entry name" value="COBK_CBIJ"/>
    <property type="match status" value="1"/>
</dbReference>
<dbReference type="InterPro" id="IPR014777">
    <property type="entry name" value="4pyrrole_Mease_sub1"/>
</dbReference>
<dbReference type="AlphaFoldDB" id="A5D3Q7"/>
<keyword evidence="8" id="KW-1185">Reference proteome</keyword>
<dbReference type="InterPro" id="IPR051810">
    <property type="entry name" value="Precorrin_MeTrfase"/>
</dbReference>
<sequence length="515" mass="55763">MSRRARELLQEAEVVVGYRSYLRLLEGILHPWQERVESRMREEVDRARRAVALALSGRKVAVVSSGDPGIYGMAGLVLEVLLSTGRQDQVDFQVVPGITAASSAAALLGAPLMHDFAVISLSDLLTPWEVILKRIEAAARGDFVVVFYNPKSKKRVYQLQAAREVLLRYRKPETPVGVVTGAGRPGQQVVLTDLARLPQAEVNMQSVVMVGNSQSYVKDGYLITPRGYPLPGSGATGGTILVLAGTKEGRELAAVLAAAGHRVVASAATPYGGALLRETGLAVREGRLDAAGLQKLIEEEGVKGILDATHPFAGEITRLAREAARASGISYLRWERPPASLPADDPLIRRVRDWEEAAECLAALGKERVFLAVGIKPLPFFLNHPALRRCRFLVRVLPVPGSLRACIQLGLQPEQIVALQGPGTQKFNEALLEEYRAEILVTKESGETGGVGEKIAAARARKIPVIVVERPPDPGGEGERSTVSSREEVLRWADGIAATNENFVRFLQDQRGNGN</sequence>
<dbReference type="Proteomes" id="UP000006556">
    <property type="component" value="Chromosome"/>
</dbReference>
<protein>
    <submittedName>
        <fullName evidence="7">Precorrin-3B methylase and precorrin-6x reductase</fullName>
    </submittedName>
</protein>
<gene>
    <name evidence="7" type="ordered locus">PTH_0956</name>
</gene>
<accession>A5D3Q7</accession>
<dbReference type="GO" id="GO:0032259">
    <property type="term" value="P:methylation"/>
    <property type="evidence" value="ECO:0007669"/>
    <property type="project" value="UniProtKB-KW"/>
</dbReference>
<dbReference type="EMBL" id="AP009389">
    <property type="protein sequence ID" value="BAF59137.1"/>
    <property type="molecule type" value="Genomic_DNA"/>
</dbReference>
<keyword evidence="5" id="KW-0949">S-adenosyl-L-methionine</keyword>
<keyword evidence="4" id="KW-0808">Transferase</keyword>
<dbReference type="NCBIfam" id="TIGR00715">
    <property type="entry name" value="precor6x_red"/>
    <property type="match status" value="1"/>
</dbReference>
<dbReference type="PANTHER" id="PTHR47036">
    <property type="entry name" value="COBALT-FACTOR III C(17)-METHYLTRANSFERASE-RELATED"/>
    <property type="match status" value="1"/>
</dbReference>
<dbReference type="PANTHER" id="PTHR47036:SF1">
    <property type="entry name" value="COBALT-FACTOR III C(17)-METHYLTRANSFERASE-RELATED"/>
    <property type="match status" value="1"/>
</dbReference>
<dbReference type="InterPro" id="IPR014776">
    <property type="entry name" value="4pyrrole_Mease_sub2"/>
</dbReference>
<reference evidence="8" key="1">
    <citation type="journal article" date="2008" name="Genome Res.">
        <title>The genome of Pelotomaculum thermopropionicum reveals niche-associated evolution in anaerobic microbiota.</title>
        <authorList>
            <person name="Kosaka T."/>
            <person name="Kato S."/>
            <person name="Shimoyama T."/>
            <person name="Ishii S."/>
            <person name="Abe T."/>
            <person name="Watanabe K."/>
        </authorList>
    </citation>
    <scope>NUCLEOTIDE SEQUENCE [LARGE SCALE GENOMIC DNA]</scope>
    <source>
        <strain evidence="8">DSM 13744 / JCM 10971 / SI</strain>
    </source>
</reference>
<organism evidence="7 8">
    <name type="scientific">Pelotomaculum thermopropionicum (strain DSM 13744 / JCM 10971 / SI)</name>
    <dbReference type="NCBI Taxonomy" id="370438"/>
    <lineage>
        <taxon>Bacteria</taxon>
        <taxon>Bacillati</taxon>
        <taxon>Bacillota</taxon>
        <taxon>Clostridia</taxon>
        <taxon>Eubacteriales</taxon>
        <taxon>Desulfotomaculaceae</taxon>
        <taxon>Pelotomaculum</taxon>
    </lineage>
</organism>
<dbReference type="InterPro" id="IPR035996">
    <property type="entry name" value="4pyrrol_Methylase_sf"/>
</dbReference>
<dbReference type="GO" id="GO:0008168">
    <property type="term" value="F:methyltransferase activity"/>
    <property type="evidence" value="ECO:0007669"/>
    <property type="project" value="UniProtKB-KW"/>
</dbReference>
<dbReference type="Gene3D" id="3.40.1010.10">
    <property type="entry name" value="Cobalt-precorrin-4 Transmethylase, Domain 1"/>
    <property type="match status" value="1"/>
</dbReference>
<dbReference type="CDD" id="cd11646">
    <property type="entry name" value="Precorrin_3B_C17_MT"/>
    <property type="match status" value="1"/>
</dbReference>
<dbReference type="NCBIfam" id="TIGR01466">
    <property type="entry name" value="cobJ_cbiH"/>
    <property type="match status" value="1"/>
</dbReference>
<comment type="pathway">
    <text evidence="1">Cofactor biosynthesis; adenosylcobalamin biosynthesis.</text>
</comment>
<evidence type="ECO:0000256" key="5">
    <source>
        <dbReference type="ARBA" id="ARBA00022691"/>
    </source>
</evidence>
<proteinExistence type="predicted"/>
<feature type="domain" description="Tetrapyrrole methylase" evidence="6">
    <location>
        <begin position="1"/>
        <end position="197"/>
    </location>
</feature>
<dbReference type="Pfam" id="PF00590">
    <property type="entry name" value="TP_methylase"/>
    <property type="match status" value="1"/>
</dbReference>
<dbReference type="InterPro" id="IPR006363">
    <property type="entry name" value="Cbl_synth_CobJ/CibH_dom"/>
</dbReference>
<evidence type="ECO:0000256" key="3">
    <source>
        <dbReference type="ARBA" id="ARBA00022603"/>
    </source>
</evidence>
<keyword evidence="3 7" id="KW-0489">Methyltransferase</keyword>
<dbReference type="InterPro" id="IPR000878">
    <property type="entry name" value="4pyrrol_Mease"/>
</dbReference>
<dbReference type="STRING" id="370438.PTH_0956"/>
<dbReference type="HOGENOM" id="CLU_512738_0_0_9"/>
<evidence type="ECO:0000313" key="7">
    <source>
        <dbReference type="EMBL" id="BAF59137.1"/>
    </source>
</evidence>